<dbReference type="AlphaFoldDB" id="A0A7J5AS25"/>
<evidence type="ECO:0000313" key="2">
    <source>
        <dbReference type="Proteomes" id="UP000467305"/>
    </source>
</evidence>
<protein>
    <submittedName>
        <fullName evidence="1">Endonuclease V</fullName>
    </submittedName>
</protein>
<comment type="caution">
    <text evidence="1">The sequence shown here is derived from an EMBL/GenBank/DDBJ whole genome shotgun (WGS) entry which is preliminary data.</text>
</comment>
<name>A0A7J5AS25_9FLAO</name>
<proteinExistence type="predicted"/>
<dbReference type="Pfam" id="PF04493">
    <property type="entry name" value="Endonuclease_5"/>
    <property type="match status" value="1"/>
</dbReference>
<dbReference type="Gene3D" id="3.30.2170.10">
    <property type="entry name" value="archaeoglobus fulgidus dsm 4304 superfamily"/>
    <property type="match status" value="1"/>
</dbReference>
<evidence type="ECO:0000313" key="1">
    <source>
        <dbReference type="EMBL" id="KAB1160344.1"/>
    </source>
</evidence>
<keyword evidence="1" id="KW-0378">Hydrolase</keyword>
<dbReference type="EMBL" id="WAAU01000003">
    <property type="protein sequence ID" value="KAB1160344.1"/>
    <property type="molecule type" value="Genomic_DNA"/>
</dbReference>
<dbReference type="Proteomes" id="UP000467305">
    <property type="component" value="Unassembled WGS sequence"/>
</dbReference>
<organism evidence="1 2">
    <name type="scientific">Tenacibaculum aiptasiae</name>
    <dbReference type="NCBI Taxonomy" id="426481"/>
    <lineage>
        <taxon>Bacteria</taxon>
        <taxon>Pseudomonadati</taxon>
        <taxon>Bacteroidota</taxon>
        <taxon>Flavobacteriia</taxon>
        <taxon>Flavobacteriales</taxon>
        <taxon>Flavobacteriaceae</taxon>
        <taxon>Tenacibaculum</taxon>
    </lineage>
</organism>
<dbReference type="GO" id="GO:0004519">
    <property type="term" value="F:endonuclease activity"/>
    <property type="evidence" value="ECO:0007669"/>
    <property type="project" value="UniProtKB-KW"/>
</dbReference>
<accession>A0A7J5AS25</accession>
<dbReference type="InterPro" id="IPR007581">
    <property type="entry name" value="Endonuclease-V"/>
</dbReference>
<dbReference type="GO" id="GO:0006281">
    <property type="term" value="P:DNA repair"/>
    <property type="evidence" value="ECO:0007669"/>
    <property type="project" value="InterPro"/>
</dbReference>
<dbReference type="RefSeq" id="WP_150897973.1">
    <property type="nucleotide sequence ID" value="NZ_WAAU01000003.1"/>
</dbReference>
<reference evidence="1 2" key="1">
    <citation type="submission" date="2019-09" db="EMBL/GenBank/DDBJ databases">
        <authorList>
            <person name="Cao W.R."/>
        </authorList>
    </citation>
    <scope>NUCLEOTIDE SEQUENCE [LARGE SCALE GENOMIC DNA]</scope>
    <source>
        <strain evidence="2">a4</strain>
    </source>
</reference>
<gene>
    <name evidence="1" type="ORF">F7018_00260</name>
</gene>
<keyword evidence="2" id="KW-1185">Reference proteome</keyword>
<sequence>MLLAIDVYYNEQSAKVVGALFSWEDKEPQKIITCTYPNVLPYESGMFYKRELPCILELLKKVKLNKLTAIIVDGHCFVNNDKKNGLGGYLWESLGKKVPIIGIAKRSFNNTEKVSREVYRGESTNPLYVSVIDFDLDEAIANIKEMHGEYRMPTILKQVDSETRGI</sequence>
<keyword evidence="1" id="KW-0255">Endonuclease</keyword>
<dbReference type="OrthoDB" id="2593273at2"/>
<keyword evidence="1" id="KW-0540">Nuclease</keyword>